<dbReference type="SUPFAM" id="SSF55347">
    <property type="entry name" value="Glyceraldehyde-3-phosphate dehydrogenase-like, C-terminal domain"/>
    <property type="match status" value="1"/>
</dbReference>
<dbReference type="InterPro" id="IPR032095">
    <property type="entry name" value="Sacchrp_dh-like_C"/>
</dbReference>
<dbReference type="Gene3D" id="3.40.50.720">
    <property type="entry name" value="NAD(P)-binding Rossmann-like Domain"/>
    <property type="match status" value="1"/>
</dbReference>
<dbReference type="Gene3D" id="3.30.360.10">
    <property type="entry name" value="Dihydrodipicolinate Reductase, domain 2"/>
    <property type="match status" value="1"/>
</dbReference>
<accession>A0A7V4TY52</accession>
<keyword evidence="1" id="KW-0560">Oxidoreductase</keyword>
<dbReference type="GO" id="GO:0019878">
    <property type="term" value="P:lysine biosynthetic process via aminoadipic acid"/>
    <property type="evidence" value="ECO:0007669"/>
    <property type="project" value="TreeGrafter"/>
</dbReference>
<dbReference type="Pfam" id="PF03435">
    <property type="entry name" value="Sacchrp_dh_NADP"/>
    <property type="match status" value="1"/>
</dbReference>
<dbReference type="Gene3D" id="1.10.1870.10">
    <property type="entry name" value="Domain 3, Saccharopine reductase"/>
    <property type="match status" value="1"/>
</dbReference>
<evidence type="ECO:0000313" key="4">
    <source>
        <dbReference type="EMBL" id="HGY54278.1"/>
    </source>
</evidence>
<feature type="domain" description="Saccharopine dehydrogenase-like C-terminal" evidence="3">
    <location>
        <begin position="129"/>
        <end position="441"/>
    </location>
</feature>
<dbReference type="PANTHER" id="PTHR11133:SF22">
    <property type="entry name" value="ALPHA-AMINOADIPIC SEMIALDEHYDE SYNTHASE, MITOCHONDRIAL"/>
    <property type="match status" value="1"/>
</dbReference>
<organism evidence="4">
    <name type="scientific">Caldithrix abyssi</name>
    <dbReference type="NCBI Taxonomy" id="187145"/>
    <lineage>
        <taxon>Bacteria</taxon>
        <taxon>Pseudomonadati</taxon>
        <taxon>Calditrichota</taxon>
        <taxon>Calditrichia</taxon>
        <taxon>Calditrichales</taxon>
        <taxon>Calditrichaceae</taxon>
        <taxon>Caldithrix</taxon>
    </lineage>
</organism>
<dbReference type="PANTHER" id="PTHR11133">
    <property type="entry name" value="SACCHAROPINE DEHYDROGENASE"/>
    <property type="match status" value="1"/>
</dbReference>
<dbReference type="SUPFAM" id="SSF51735">
    <property type="entry name" value="NAD(P)-binding Rossmann-fold domains"/>
    <property type="match status" value="1"/>
</dbReference>
<dbReference type="AlphaFoldDB" id="A0A7V4TY52"/>
<name>A0A7V4TY52_CALAY</name>
<dbReference type="InterPro" id="IPR036291">
    <property type="entry name" value="NAD(P)-bd_dom_sf"/>
</dbReference>
<dbReference type="Proteomes" id="UP000885779">
    <property type="component" value="Unassembled WGS sequence"/>
</dbReference>
<dbReference type="InterPro" id="IPR005097">
    <property type="entry name" value="Sacchrp_dh_NADP-bd"/>
</dbReference>
<feature type="domain" description="Saccharopine dehydrogenase NADP binding" evidence="2">
    <location>
        <begin position="7"/>
        <end position="124"/>
    </location>
</feature>
<proteinExistence type="predicted"/>
<evidence type="ECO:0000259" key="2">
    <source>
        <dbReference type="Pfam" id="PF03435"/>
    </source>
</evidence>
<dbReference type="EMBL" id="DRQG01000015">
    <property type="protein sequence ID" value="HGY54278.1"/>
    <property type="molecule type" value="Genomic_DNA"/>
</dbReference>
<sequence length="451" mass="51150">MNNMKNIFVIGAGQSSPYLISYLLNNAEKYDWFVTVGDYNQELAEKRVNHHSRGTAVFFDVNDSEMRSSCISKADVVVNMLAPRFQHLVALTCTRFGKHMISVSYEDRRIRDLEQDAIRKGVLILTEIGLDPGIDHMSAADLVERIRARGGIIKSFESYGGGLPAPDSINNPFKYVISWNPRNVVMAGENGAQYLEQGKIKIIPYHNVFRRTWTLDVEGIGTMEAYPNRDSLKYQDQYGFAHAETVIRGTIRYPGWSETWYYIQRLGLPNETLTIPNLSERTYAELTEMFLPLNVTGGSLEKRVAQFLNISPTGKIMDNLRWLGLFSEEKIGLPLETAAEVMTHLISEKLRLTDDARDMVILLHRVQAIFPKENNREEEITSTMIHYGERAGFSSMAKSVGLPAALIVKLILTQKLPITGCHIPTHPSIYKPVLKELEKEGFTFKDKIEKK</sequence>
<dbReference type="Pfam" id="PF16653">
    <property type="entry name" value="Sacchrp_dh_C"/>
    <property type="match status" value="1"/>
</dbReference>
<dbReference type="GO" id="GO:0004753">
    <property type="term" value="F:saccharopine dehydrogenase activity"/>
    <property type="evidence" value="ECO:0007669"/>
    <property type="project" value="TreeGrafter"/>
</dbReference>
<gene>
    <name evidence="4" type="ORF">ENK44_01125</name>
</gene>
<reference evidence="4" key="1">
    <citation type="journal article" date="2020" name="mSystems">
        <title>Genome- and Community-Level Interaction Insights into Carbon Utilization and Element Cycling Functions of Hydrothermarchaeota in Hydrothermal Sediment.</title>
        <authorList>
            <person name="Zhou Z."/>
            <person name="Liu Y."/>
            <person name="Xu W."/>
            <person name="Pan J."/>
            <person name="Luo Z.H."/>
            <person name="Li M."/>
        </authorList>
    </citation>
    <scope>NUCLEOTIDE SEQUENCE [LARGE SCALE GENOMIC DNA]</scope>
    <source>
        <strain evidence="4">HyVt-577</strain>
    </source>
</reference>
<protein>
    <submittedName>
        <fullName evidence="4">Saccharopine dehydrogenase</fullName>
    </submittedName>
</protein>
<evidence type="ECO:0000259" key="3">
    <source>
        <dbReference type="Pfam" id="PF16653"/>
    </source>
</evidence>
<dbReference type="InterPro" id="IPR051168">
    <property type="entry name" value="AASS"/>
</dbReference>
<evidence type="ECO:0000256" key="1">
    <source>
        <dbReference type="ARBA" id="ARBA00023002"/>
    </source>
</evidence>
<comment type="caution">
    <text evidence="4">The sequence shown here is derived from an EMBL/GenBank/DDBJ whole genome shotgun (WGS) entry which is preliminary data.</text>
</comment>
<dbReference type="GO" id="GO:0005737">
    <property type="term" value="C:cytoplasm"/>
    <property type="evidence" value="ECO:0007669"/>
    <property type="project" value="TreeGrafter"/>
</dbReference>